<dbReference type="EnsemblPlants" id="AVESA.00010b.r2.3AG0446740.1">
    <property type="protein sequence ID" value="AVESA.00010b.r2.3AG0446740.1.CDS"/>
    <property type="gene ID" value="AVESA.00010b.r2.3AG0446740"/>
</dbReference>
<reference evidence="1" key="2">
    <citation type="submission" date="2025-09" db="UniProtKB">
        <authorList>
            <consortium name="EnsemblPlants"/>
        </authorList>
    </citation>
    <scope>IDENTIFICATION</scope>
</reference>
<protein>
    <submittedName>
        <fullName evidence="1">Uncharacterized protein</fullName>
    </submittedName>
</protein>
<reference evidence="1" key="1">
    <citation type="submission" date="2021-05" db="EMBL/GenBank/DDBJ databases">
        <authorList>
            <person name="Scholz U."/>
            <person name="Mascher M."/>
            <person name="Fiebig A."/>
        </authorList>
    </citation>
    <scope>NUCLEOTIDE SEQUENCE [LARGE SCALE GENOMIC DNA]</scope>
</reference>
<evidence type="ECO:0000313" key="2">
    <source>
        <dbReference type="Proteomes" id="UP001732700"/>
    </source>
</evidence>
<proteinExistence type="predicted"/>
<name>A0ACD5VL06_AVESA</name>
<keyword evidence="2" id="KW-1185">Reference proteome</keyword>
<sequence length="1045" mass="113881">MAAASAGASAAEPFSIRGFAARMRAEDAANGWPFGGRAEVETETETLLPLPPIHPPPRSRWWAHELAAVRARPDVCAAGGEATAGGGNGGGLGRATKRKGSRGSGVAERANKRQRALHLSSSLKHKERTSKPKSVSCLLQHHTRLLRKRKGCTVRTLRELVLRKKLQEQRDHMSINGNSLKKQCGTGMDHKRSIKARRPTNHPLNSVSEVVEHVTYPPKDDIFGDLPLLESSKIMFHTGVDILPTVIEDSFLENQNGADAISETEQLKLKTTSDISKQMSAALEDLVKKDQTPDKESICICPDGAGRSHSFSAKFDGPLNHTSVTMEKTCLAEMQLKSADVPALSSYCKEGTKSGSSDPSQGCFYTNTDCFQEIKRTGISSATVRTRTEAINNDRDAAVPGKKSTDTCGRLIPSNFYTNTDCFQEIKRTDISLAAVRTRIEAINKDRDAAVSGKKSTDICGRLVPSEYRLSREGSLLSVLSQGTANAGTNTDAMSSCRSMPPKEYVPTSGPCKFSSNIHLGSRKSVDDTCTPLSMDDQGSLYSKAYPGRSPASIGLPFMKLPGLERMEVSRYDLRTGENSFMNGRLTSTIKCQEQQPLSGMTSIIQGQNIDFSDSQAGKKSPDGFVTRDNCYSHQPTMRLMGRTVSVCKSSKDQELSTMGKGWIGSSMVEGDRPSAISCELPPKRLLPFKDSVVPSARILESSDTLPRILNSTLAQARPVVSDAQNHRLQQSNVSSTFKDCTWNSVSQFGWQTQVNKESTIGVNFRTRHSELYQPPTLTSIPHLNLSTPGSSMPTEDPTFVRSAVNQSSTSFPQWPWQGKYQKSTSLAYEDLRSVPTPQPYQVPGANLFSTPVIPFHDRGTNNAEPRNSYQRAHPSLTASLASKSIPAISPTSTSSLLNLDGTKGVSFVDQTNSLLNLDGRKGVSFVDQTSKRPAYADNVSQQPAKRQLVSDKLEELTSPMFPNMKTYSSGWSLNDAVGPRILDFSNKLARNATQISNNKNNSLVDNTVPVVEARSRTASMVAGAKTTLKPGQKPERSFKDATCH</sequence>
<dbReference type="Proteomes" id="UP001732700">
    <property type="component" value="Chromosome 3A"/>
</dbReference>
<evidence type="ECO:0000313" key="1">
    <source>
        <dbReference type="EnsemblPlants" id="AVESA.00010b.r2.3AG0446740.1.CDS"/>
    </source>
</evidence>
<organism evidence="1 2">
    <name type="scientific">Avena sativa</name>
    <name type="common">Oat</name>
    <dbReference type="NCBI Taxonomy" id="4498"/>
    <lineage>
        <taxon>Eukaryota</taxon>
        <taxon>Viridiplantae</taxon>
        <taxon>Streptophyta</taxon>
        <taxon>Embryophyta</taxon>
        <taxon>Tracheophyta</taxon>
        <taxon>Spermatophyta</taxon>
        <taxon>Magnoliopsida</taxon>
        <taxon>Liliopsida</taxon>
        <taxon>Poales</taxon>
        <taxon>Poaceae</taxon>
        <taxon>BOP clade</taxon>
        <taxon>Pooideae</taxon>
        <taxon>Poodae</taxon>
        <taxon>Poeae</taxon>
        <taxon>Poeae Chloroplast Group 1 (Aveneae type)</taxon>
        <taxon>Aveninae</taxon>
        <taxon>Avena</taxon>
    </lineage>
</organism>
<accession>A0ACD5VL06</accession>